<proteinExistence type="predicted"/>
<name>A0A9J5ZK18_SOLCO</name>
<dbReference type="Proteomes" id="UP000824120">
    <property type="component" value="Chromosome 4"/>
</dbReference>
<comment type="caution">
    <text evidence="1">The sequence shown here is derived from an EMBL/GenBank/DDBJ whole genome shotgun (WGS) entry which is preliminary data.</text>
</comment>
<protein>
    <submittedName>
        <fullName evidence="1">Uncharacterized protein</fullName>
    </submittedName>
</protein>
<accession>A0A9J5ZK18</accession>
<keyword evidence="2" id="KW-1185">Reference proteome</keyword>
<organism evidence="1 2">
    <name type="scientific">Solanum commersonii</name>
    <name type="common">Commerson's wild potato</name>
    <name type="synonym">Commerson's nightshade</name>
    <dbReference type="NCBI Taxonomy" id="4109"/>
    <lineage>
        <taxon>Eukaryota</taxon>
        <taxon>Viridiplantae</taxon>
        <taxon>Streptophyta</taxon>
        <taxon>Embryophyta</taxon>
        <taxon>Tracheophyta</taxon>
        <taxon>Spermatophyta</taxon>
        <taxon>Magnoliopsida</taxon>
        <taxon>eudicotyledons</taxon>
        <taxon>Gunneridae</taxon>
        <taxon>Pentapetalae</taxon>
        <taxon>asterids</taxon>
        <taxon>lamiids</taxon>
        <taxon>Solanales</taxon>
        <taxon>Solanaceae</taxon>
        <taxon>Solanoideae</taxon>
        <taxon>Solaneae</taxon>
        <taxon>Solanum</taxon>
    </lineage>
</organism>
<dbReference type="EMBL" id="JACXVP010000004">
    <property type="protein sequence ID" value="KAG5612126.1"/>
    <property type="molecule type" value="Genomic_DNA"/>
</dbReference>
<sequence length="232" mass="26965">MKPPVAWENLCQPQSAGDLNIINIMIWNRAAICKLLCNICKRKDNLGVKWMHIYYGKVRTIWQIELKQAEWMTRKILKSTKYNFFDMGESCTLTELMQMDSISIQAIYRNLQGTFQEVDWARLTGNTGGLATKDRLVKWEINVSLQCPLCNEAEKILWMARGDKVAVNYYKGQSSQAEIFKTKLAAAVYYVWIERNHGVFQNKRRITAATVRQIVQKSSIVPRILQDLNYYP</sequence>
<evidence type="ECO:0000313" key="2">
    <source>
        <dbReference type="Proteomes" id="UP000824120"/>
    </source>
</evidence>
<dbReference type="AlphaFoldDB" id="A0A9J5ZK18"/>
<evidence type="ECO:0000313" key="1">
    <source>
        <dbReference type="EMBL" id="KAG5612126.1"/>
    </source>
</evidence>
<dbReference type="OrthoDB" id="1305421at2759"/>
<reference evidence="1 2" key="1">
    <citation type="submission" date="2020-09" db="EMBL/GenBank/DDBJ databases">
        <title>De no assembly of potato wild relative species, Solanum commersonii.</title>
        <authorList>
            <person name="Cho K."/>
        </authorList>
    </citation>
    <scope>NUCLEOTIDE SEQUENCE [LARGE SCALE GENOMIC DNA]</scope>
    <source>
        <strain evidence="1">LZ3.2</strain>
        <tissue evidence="1">Leaf</tissue>
    </source>
</reference>
<gene>
    <name evidence="1" type="ORF">H5410_023407</name>
</gene>